<dbReference type="AlphaFoldDB" id="A0A0A9HLE4"/>
<organism evidence="1">
    <name type="scientific">Arundo donax</name>
    <name type="common">Giant reed</name>
    <name type="synonym">Donax arundinaceus</name>
    <dbReference type="NCBI Taxonomy" id="35708"/>
    <lineage>
        <taxon>Eukaryota</taxon>
        <taxon>Viridiplantae</taxon>
        <taxon>Streptophyta</taxon>
        <taxon>Embryophyta</taxon>
        <taxon>Tracheophyta</taxon>
        <taxon>Spermatophyta</taxon>
        <taxon>Magnoliopsida</taxon>
        <taxon>Liliopsida</taxon>
        <taxon>Poales</taxon>
        <taxon>Poaceae</taxon>
        <taxon>PACMAD clade</taxon>
        <taxon>Arundinoideae</taxon>
        <taxon>Arundineae</taxon>
        <taxon>Arundo</taxon>
    </lineage>
</organism>
<accession>A0A0A9HLE4</accession>
<sequence length="17" mass="2110">MSPTSRRMRMWRASGIW</sequence>
<protein>
    <submittedName>
        <fullName evidence="1">Uncharacterized protein</fullName>
    </submittedName>
</protein>
<proteinExistence type="predicted"/>
<evidence type="ECO:0000313" key="1">
    <source>
        <dbReference type="EMBL" id="JAE36634.1"/>
    </source>
</evidence>
<reference evidence="1" key="2">
    <citation type="journal article" date="2015" name="Data Brief">
        <title>Shoot transcriptome of the giant reed, Arundo donax.</title>
        <authorList>
            <person name="Barrero R.A."/>
            <person name="Guerrero F.D."/>
            <person name="Moolhuijzen P."/>
            <person name="Goolsby J.A."/>
            <person name="Tidwell J."/>
            <person name="Bellgard S.E."/>
            <person name="Bellgard M.I."/>
        </authorList>
    </citation>
    <scope>NUCLEOTIDE SEQUENCE</scope>
    <source>
        <tissue evidence="1">Shoot tissue taken approximately 20 cm above the soil surface</tissue>
    </source>
</reference>
<reference evidence="1" key="1">
    <citation type="submission" date="2014-09" db="EMBL/GenBank/DDBJ databases">
        <authorList>
            <person name="Magalhaes I.L.F."/>
            <person name="Oliveira U."/>
            <person name="Santos F.R."/>
            <person name="Vidigal T.H.D.A."/>
            <person name="Brescovit A.D."/>
            <person name="Santos A.J."/>
        </authorList>
    </citation>
    <scope>NUCLEOTIDE SEQUENCE</scope>
    <source>
        <tissue evidence="1">Shoot tissue taken approximately 20 cm above the soil surface</tissue>
    </source>
</reference>
<dbReference type="EMBL" id="GBRH01161262">
    <property type="protein sequence ID" value="JAE36634.1"/>
    <property type="molecule type" value="Transcribed_RNA"/>
</dbReference>
<name>A0A0A9HLE4_ARUDO</name>